<evidence type="ECO:0008006" key="3">
    <source>
        <dbReference type="Google" id="ProtNLM"/>
    </source>
</evidence>
<reference evidence="1" key="3">
    <citation type="submission" date="2022-01" db="UniProtKB">
        <authorList>
            <consortium name="EnsemblPlants"/>
        </authorList>
    </citation>
    <scope>IDENTIFICATION</scope>
    <source>
        <strain evidence="1">subsp. vulgare</strain>
    </source>
</reference>
<organism evidence="1 2">
    <name type="scientific">Hordeum vulgare subsp. vulgare</name>
    <name type="common">Domesticated barley</name>
    <dbReference type="NCBI Taxonomy" id="112509"/>
    <lineage>
        <taxon>Eukaryota</taxon>
        <taxon>Viridiplantae</taxon>
        <taxon>Streptophyta</taxon>
        <taxon>Embryophyta</taxon>
        <taxon>Tracheophyta</taxon>
        <taxon>Spermatophyta</taxon>
        <taxon>Magnoliopsida</taxon>
        <taxon>Liliopsida</taxon>
        <taxon>Poales</taxon>
        <taxon>Poaceae</taxon>
        <taxon>BOP clade</taxon>
        <taxon>Pooideae</taxon>
        <taxon>Triticodae</taxon>
        <taxon>Triticeae</taxon>
        <taxon>Hordeinae</taxon>
        <taxon>Hordeum</taxon>
    </lineage>
</organism>
<proteinExistence type="predicted"/>
<sequence length="232" mass="25963">MEGIEGEGDGGYRFQAVVHGTAVNKNGVGILINKSLKYGMLDVNRREDCIILVELVVGDLVLNVICTYALQICHNENTKREFWEGMEDMVRSVPIGEKLFIGGDLNGHVGTSNTGFEGVHGGFGYGYGIRNQEGEDVLSFALAYNMIVAKTLFKKRESHLVTFSSGQHSSQIDFILSGREDRRACLDCKVILKESIVPQHKLVVADFHFRVRVQRDKCAKVTRIKWWKLKGV</sequence>
<dbReference type="SUPFAM" id="SSF56219">
    <property type="entry name" value="DNase I-like"/>
    <property type="match status" value="1"/>
</dbReference>
<dbReference type="Gene3D" id="3.60.10.10">
    <property type="entry name" value="Endonuclease/exonuclease/phosphatase"/>
    <property type="match status" value="1"/>
</dbReference>
<dbReference type="Gramene" id="HORVU.MOREX.r3.5HG0482860.1">
    <property type="protein sequence ID" value="HORVU.MOREX.r3.5HG0482860.1.CDS1"/>
    <property type="gene ID" value="HORVU.MOREX.r3.5HG0482860"/>
</dbReference>
<protein>
    <recommendedName>
        <fullName evidence="3">Craniofacial development protein 2-like</fullName>
    </recommendedName>
</protein>
<evidence type="ECO:0000313" key="1">
    <source>
        <dbReference type="EnsemblPlants" id="HORVU.MOREX.r3.5HG0482860.1.CDS1"/>
    </source>
</evidence>
<dbReference type="InterPro" id="IPR036691">
    <property type="entry name" value="Endo/exonu/phosph_ase_sf"/>
</dbReference>
<dbReference type="Proteomes" id="UP000011116">
    <property type="component" value="Chromosome 5H"/>
</dbReference>
<dbReference type="PANTHER" id="PTHR23227:SF67">
    <property type="entry name" value="CRANIOFACIAL DEVELOPMENT PROTEIN 2-LIKE"/>
    <property type="match status" value="1"/>
</dbReference>
<reference evidence="2" key="1">
    <citation type="journal article" date="2012" name="Nature">
        <title>A physical, genetic and functional sequence assembly of the barley genome.</title>
        <authorList>
            <consortium name="The International Barley Genome Sequencing Consortium"/>
            <person name="Mayer K.F."/>
            <person name="Waugh R."/>
            <person name="Brown J.W."/>
            <person name="Schulman A."/>
            <person name="Langridge P."/>
            <person name="Platzer M."/>
            <person name="Fincher G.B."/>
            <person name="Muehlbauer G.J."/>
            <person name="Sato K."/>
            <person name="Close T.J."/>
            <person name="Wise R.P."/>
            <person name="Stein N."/>
        </authorList>
    </citation>
    <scope>NUCLEOTIDE SEQUENCE [LARGE SCALE GENOMIC DNA]</scope>
    <source>
        <strain evidence="2">cv. Morex</strain>
    </source>
</reference>
<dbReference type="InterPro" id="IPR027124">
    <property type="entry name" value="Swc5/CFDP1/2"/>
</dbReference>
<dbReference type="SMR" id="A0A8I6Y9C3"/>
<keyword evidence="2" id="KW-1185">Reference proteome</keyword>
<evidence type="ECO:0000313" key="2">
    <source>
        <dbReference type="Proteomes" id="UP000011116"/>
    </source>
</evidence>
<reference evidence="1" key="2">
    <citation type="submission" date="2020-10" db="EMBL/GenBank/DDBJ databases">
        <authorList>
            <person name="Scholz U."/>
            <person name="Mascher M."/>
            <person name="Fiebig A."/>
        </authorList>
    </citation>
    <scope>NUCLEOTIDE SEQUENCE [LARGE SCALE GENOMIC DNA]</scope>
    <source>
        <strain evidence="1">cv. Morex</strain>
    </source>
</reference>
<accession>A0A8I6Y9C3</accession>
<dbReference type="PANTHER" id="PTHR23227">
    <property type="entry name" value="BUCENTAUR RELATED"/>
    <property type="match status" value="1"/>
</dbReference>
<dbReference type="EnsemblPlants" id="HORVU.MOREX.r3.5HG0482860.1">
    <property type="protein sequence ID" value="HORVU.MOREX.r3.5HG0482860.1.CDS1"/>
    <property type="gene ID" value="HORVU.MOREX.r3.5HG0482860"/>
</dbReference>
<name>A0A8I6Y9C3_HORVV</name>
<dbReference type="AlphaFoldDB" id="A0A8I6Y9C3"/>